<evidence type="ECO:0000256" key="2">
    <source>
        <dbReference type="ARBA" id="ARBA00022643"/>
    </source>
</evidence>
<gene>
    <name evidence="5" type="ORF">O4213_13755</name>
</gene>
<organism evidence="5 6">
    <name type="scientific">Gordonia rubripertincta</name>
    <name type="common">Rhodococcus corallinus</name>
    <dbReference type="NCBI Taxonomy" id="36822"/>
    <lineage>
        <taxon>Bacteria</taxon>
        <taxon>Bacillati</taxon>
        <taxon>Actinomycetota</taxon>
        <taxon>Actinomycetes</taxon>
        <taxon>Mycobacteriales</taxon>
        <taxon>Gordoniaceae</taxon>
        <taxon>Gordonia</taxon>
    </lineage>
</organism>
<dbReference type="EMBL" id="JAPWIE010000004">
    <property type="protein sequence ID" value="MCZ4551051.1"/>
    <property type="molecule type" value="Genomic_DNA"/>
</dbReference>
<dbReference type="PANTHER" id="PTHR23026:SF90">
    <property type="entry name" value="IODOTYROSINE DEIODINASE 1"/>
    <property type="match status" value="1"/>
</dbReference>
<sequence>MSVDRSSKNRVAGPSLATVIEQRYSCRAFLPEPLPHSLIERMFELARQSPSWCNTQPWHAYVTEGNATDQLRSKLANGLGESIGIDPDIGMPATYEGAHLERRRESGWQLYEAVGVPKGDRQASARQAAKNFELFGAPHAAVITVDSALGAYGVLDVGIFIGHLLLAAESLGVAAVAQAAIAMRSSTVREFFSIPKEESVLLGISFGRADLQHPTNSYRTNRADATSVVRWRA</sequence>
<dbReference type="Pfam" id="PF00881">
    <property type="entry name" value="Nitroreductase"/>
    <property type="match status" value="1"/>
</dbReference>
<evidence type="ECO:0000256" key="1">
    <source>
        <dbReference type="ARBA" id="ARBA00022630"/>
    </source>
</evidence>
<keyword evidence="6" id="KW-1185">Reference proteome</keyword>
<comment type="caution">
    <text evidence="5">The sequence shown here is derived from an EMBL/GenBank/DDBJ whole genome shotgun (WGS) entry which is preliminary data.</text>
</comment>
<evidence type="ECO:0000256" key="3">
    <source>
        <dbReference type="ARBA" id="ARBA00023002"/>
    </source>
</evidence>
<dbReference type="InterPro" id="IPR029479">
    <property type="entry name" value="Nitroreductase"/>
</dbReference>
<reference evidence="5" key="1">
    <citation type="submission" date="2022-12" db="EMBL/GenBank/DDBJ databases">
        <authorList>
            <person name="Krivoruchko A.V."/>
            <person name="Elkin A."/>
        </authorList>
    </citation>
    <scope>NUCLEOTIDE SEQUENCE</scope>
    <source>
        <strain evidence="5">IEGM 1388</strain>
    </source>
</reference>
<dbReference type="PANTHER" id="PTHR23026">
    <property type="entry name" value="NADPH NITROREDUCTASE"/>
    <property type="match status" value="1"/>
</dbReference>
<protein>
    <submittedName>
        <fullName evidence="5">Nitroreductase</fullName>
    </submittedName>
</protein>
<dbReference type="RefSeq" id="WP_301571776.1">
    <property type="nucleotide sequence ID" value="NZ_JAPWIE010000004.1"/>
</dbReference>
<evidence type="ECO:0000313" key="5">
    <source>
        <dbReference type="EMBL" id="MCZ4551051.1"/>
    </source>
</evidence>
<dbReference type="InterPro" id="IPR050627">
    <property type="entry name" value="Nitroreductase/BluB"/>
</dbReference>
<feature type="domain" description="Nitroreductase" evidence="4">
    <location>
        <begin position="20"/>
        <end position="208"/>
    </location>
</feature>
<dbReference type="Proteomes" id="UP001067235">
    <property type="component" value="Unassembled WGS sequence"/>
</dbReference>
<accession>A0ABT4MYC9</accession>
<evidence type="ECO:0000259" key="4">
    <source>
        <dbReference type="Pfam" id="PF00881"/>
    </source>
</evidence>
<dbReference type="Gene3D" id="3.40.109.10">
    <property type="entry name" value="NADH Oxidase"/>
    <property type="match status" value="1"/>
</dbReference>
<dbReference type="SUPFAM" id="SSF55469">
    <property type="entry name" value="FMN-dependent nitroreductase-like"/>
    <property type="match status" value="1"/>
</dbReference>
<evidence type="ECO:0000313" key="6">
    <source>
        <dbReference type="Proteomes" id="UP001067235"/>
    </source>
</evidence>
<dbReference type="CDD" id="cd02136">
    <property type="entry name" value="PnbA_NfnB-like"/>
    <property type="match status" value="1"/>
</dbReference>
<dbReference type="InterPro" id="IPR000415">
    <property type="entry name" value="Nitroreductase-like"/>
</dbReference>
<name>A0ABT4MYC9_GORRU</name>
<proteinExistence type="predicted"/>
<keyword evidence="1" id="KW-0285">Flavoprotein</keyword>
<keyword evidence="2" id="KW-0288">FMN</keyword>
<keyword evidence="3" id="KW-0560">Oxidoreductase</keyword>